<dbReference type="AlphaFoldDB" id="A0A2I8VF20"/>
<evidence type="ECO:0000256" key="1">
    <source>
        <dbReference type="SAM" id="Phobius"/>
    </source>
</evidence>
<keyword evidence="1" id="KW-0472">Membrane</keyword>
<protein>
    <submittedName>
        <fullName evidence="2">Uncharacterized protein</fullName>
    </submittedName>
</protein>
<accession>A0A2I8VF20</accession>
<dbReference type="RefSeq" id="WP_103424009.1">
    <property type="nucleotide sequence ID" value="NZ_CP026309.1"/>
</dbReference>
<evidence type="ECO:0000313" key="2">
    <source>
        <dbReference type="EMBL" id="AUV80501.1"/>
    </source>
</evidence>
<keyword evidence="1" id="KW-0812">Transmembrane</keyword>
<dbReference type="OrthoDB" id="343127at2157"/>
<feature type="transmembrane region" description="Helical" evidence="1">
    <location>
        <begin position="40"/>
        <end position="66"/>
    </location>
</feature>
<organism evidence="2 3">
    <name type="scientific">Salinigranum rubrum</name>
    <dbReference type="NCBI Taxonomy" id="755307"/>
    <lineage>
        <taxon>Archaea</taxon>
        <taxon>Methanobacteriati</taxon>
        <taxon>Methanobacteriota</taxon>
        <taxon>Stenosarchaea group</taxon>
        <taxon>Halobacteria</taxon>
        <taxon>Halobacteriales</taxon>
        <taxon>Haloferacaceae</taxon>
        <taxon>Salinigranum</taxon>
    </lineage>
</organism>
<evidence type="ECO:0000313" key="3">
    <source>
        <dbReference type="Proteomes" id="UP000236584"/>
    </source>
</evidence>
<name>A0A2I8VF20_9EURY</name>
<gene>
    <name evidence="2" type="ORF">C2R22_01540</name>
</gene>
<keyword evidence="3" id="KW-1185">Reference proteome</keyword>
<keyword evidence="1" id="KW-1133">Transmembrane helix</keyword>
<dbReference type="InterPro" id="IPR055957">
    <property type="entry name" value="DUF7535"/>
</dbReference>
<dbReference type="EMBL" id="CP026309">
    <property type="protein sequence ID" value="AUV80501.1"/>
    <property type="molecule type" value="Genomic_DNA"/>
</dbReference>
<sequence length="79" mass="8701">MSADSDTDIQPTDDAGVLKRAYRSVSPRYQSHPNAEMDSIGWAVFLGMLVLFVPLLPFLVIVWLLARGIDALAGLRGRE</sequence>
<dbReference type="GeneID" id="35590731"/>
<reference evidence="2 3" key="1">
    <citation type="submission" date="2018-01" db="EMBL/GenBank/DDBJ databases">
        <title>Complete genome sequence of Salinigranum rubrum GX10T, an extremely halophilic archaeon isolated from a marine solar saltern.</title>
        <authorList>
            <person name="Han S."/>
        </authorList>
    </citation>
    <scope>NUCLEOTIDE SEQUENCE [LARGE SCALE GENOMIC DNA]</scope>
    <source>
        <strain evidence="2 3">GX10</strain>
    </source>
</reference>
<proteinExistence type="predicted"/>
<dbReference type="Proteomes" id="UP000236584">
    <property type="component" value="Chromosome"/>
</dbReference>
<dbReference type="KEGG" id="srub:C2R22_01540"/>
<dbReference type="Pfam" id="PF24379">
    <property type="entry name" value="DUF7535"/>
    <property type="match status" value="1"/>
</dbReference>